<dbReference type="PROSITE" id="PS00972">
    <property type="entry name" value="USP_1"/>
    <property type="match status" value="1"/>
</dbReference>
<evidence type="ECO:0000256" key="4">
    <source>
        <dbReference type="ARBA" id="ARBA00012759"/>
    </source>
</evidence>
<dbReference type="Gene3D" id="3.90.70.10">
    <property type="entry name" value="Cysteine proteinases"/>
    <property type="match status" value="1"/>
</dbReference>
<evidence type="ECO:0000256" key="10">
    <source>
        <dbReference type="ARBA" id="ARBA00022807"/>
    </source>
</evidence>
<dbReference type="InterPro" id="IPR018200">
    <property type="entry name" value="USP_CS"/>
</dbReference>
<dbReference type="Pfam" id="PF02148">
    <property type="entry name" value="zf-UBP"/>
    <property type="match status" value="1"/>
</dbReference>
<comment type="subcellular location">
    <subcellularLocation>
        <location evidence="2">Nucleus</location>
    </subcellularLocation>
</comment>
<name>A0A4Y7KNK3_PAPSO</name>
<evidence type="ECO:0000256" key="14">
    <source>
        <dbReference type="SAM" id="MobiDB-lite"/>
    </source>
</evidence>
<dbReference type="OMA" id="WLLEVDF"/>
<proteinExistence type="inferred from homology"/>
<protein>
    <recommendedName>
        <fullName evidence="4">ubiquitinyl hydrolase 1</fullName>
        <ecNumber evidence="4">3.4.19.12</ecNumber>
    </recommendedName>
</protein>
<dbReference type="PROSITE" id="PS50271">
    <property type="entry name" value="ZF_UBP"/>
    <property type="match status" value="1"/>
</dbReference>
<feature type="domain" description="USP" evidence="15">
    <location>
        <begin position="198"/>
        <end position="542"/>
    </location>
</feature>
<evidence type="ECO:0000256" key="2">
    <source>
        <dbReference type="ARBA" id="ARBA00004123"/>
    </source>
</evidence>
<evidence type="ECO:0000256" key="6">
    <source>
        <dbReference type="ARBA" id="ARBA00022723"/>
    </source>
</evidence>
<dbReference type="GO" id="GO:0016579">
    <property type="term" value="P:protein deubiquitination"/>
    <property type="evidence" value="ECO:0007669"/>
    <property type="project" value="InterPro"/>
</dbReference>
<dbReference type="GO" id="GO:0005634">
    <property type="term" value="C:nucleus"/>
    <property type="evidence" value="ECO:0007669"/>
    <property type="project" value="UniProtKB-SubCell"/>
</dbReference>
<dbReference type="STRING" id="3469.A0A4Y7KNK3"/>
<keyword evidence="5" id="KW-0645">Protease</keyword>
<dbReference type="Pfam" id="PF00443">
    <property type="entry name" value="UCH"/>
    <property type="match status" value="1"/>
</dbReference>
<keyword evidence="8" id="KW-0833">Ubl conjugation pathway</keyword>
<keyword evidence="12" id="KW-0539">Nucleus</keyword>
<evidence type="ECO:0000313" key="17">
    <source>
        <dbReference type="EMBL" id="RZC73678.1"/>
    </source>
</evidence>
<dbReference type="EMBL" id="CM010722">
    <property type="protein sequence ID" value="RZC73678.1"/>
    <property type="molecule type" value="Genomic_DNA"/>
</dbReference>
<dbReference type="CDD" id="cd02660">
    <property type="entry name" value="Peptidase_C19D"/>
    <property type="match status" value="1"/>
</dbReference>
<feature type="region of interest" description="Disordered" evidence="14">
    <location>
        <begin position="139"/>
        <end position="172"/>
    </location>
</feature>
<keyword evidence="18" id="KW-1185">Reference proteome</keyword>
<dbReference type="InterPro" id="IPR038765">
    <property type="entry name" value="Papain-like_cys_pep_sf"/>
</dbReference>
<keyword evidence="11" id="KW-0862">Zinc</keyword>
<evidence type="ECO:0000313" key="18">
    <source>
        <dbReference type="Proteomes" id="UP000316621"/>
    </source>
</evidence>
<dbReference type="Gramene" id="RZC73678">
    <property type="protein sequence ID" value="RZC73678"/>
    <property type="gene ID" value="C5167_049159"/>
</dbReference>
<dbReference type="GO" id="GO:0070461">
    <property type="term" value="C:SAGA-type complex"/>
    <property type="evidence" value="ECO:0007669"/>
    <property type="project" value="EnsemblPlants"/>
</dbReference>
<comment type="catalytic activity">
    <reaction evidence="1">
        <text>Thiol-dependent hydrolysis of ester, thioester, amide, peptide and isopeptide bonds formed by the C-terminal Gly of ubiquitin (a 76-residue protein attached to proteins as an intracellular targeting signal).</text>
        <dbReference type="EC" id="3.4.19.12"/>
    </reaction>
</comment>
<dbReference type="EC" id="3.4.19.12" evidence="4"/>
<evidence type="ECO:0000256" key="1">
    <source>
        <dbReference type="ARBA" id="ARBA00000707"/>
    </source>
</evidence>
<feature type="domain" description="UBP-type" evidence="16">
    <location>
        <begin position="12"/>
        <end position="138"/>
    </location>
</feature>
<keyword evidence="7 13" id="KW-0863">Zinc-finger</keyword>
<dbReference type="InterPro" id="IPR028889">
    <property type="entry name" value="USP"/>
</dbReference>
<accession>A0A4Y7KNK3</accession>
<dbReference type="Proteomes" id="UP000316621">
    <property type="component" value="Chromosome 8"/>
</dbReference>
<reference evidence="17 18" key="1">
    <citation type="journal article" date="2018" name="Science">
        <title>The opium poppy genome and morphinan production.</title>
        <authorList>
            <person name="Guo L."/>
            <person name="Winzer T."/>
            <person name="Yang X."/>
            <person name="Li Y."/>
            <person name="Ning Z."/>
            <person name="He Z."/>
            <person name="Teodor R."/>
            <person name="Lu Y."/>
            <person name="Bowser T.A."/>
            <person name="Graham I.A."/>
            <person name="Ye K."/>
        </authorList>
    </citation>
    <scope>NUCLEOTIDE SEQUENCE [LARGE SCALE GENOMIC DNA]</scope>
    <source>
        <strain evidence="18">cv. HN1</strain>
        <tissue evidence="17">Leaves</tissue>
    </source>
</reference>
<evidence type="ECO:0000259" key="15">
    <source>
        <dbReference type="PROSITE" id="PS50235"/>
    </source>
</evidence>
<evidence type="ECO:0000256" key="12">
    <source>
        <dbReference type="ARBA" id="ARBA00023242"/>
    </source>
</evidence>
<keyword evidence="6" id="KW-0479">Metal-binding</keyword>
<gene>
    <name evidence="17" type="ORF">C5167_049159</name>
</gene>
<dbReference type="GO" id="GO:0008270">
    <property type="term" value="F:zinc ion binding"/>
    <property type="evidence" value="ECO:0007669"/>
    <property type="project" value="UniProtKB-KW"/>
</dbReference>
<dbReference type="FunFam" id="3.90.70.10:FF:000089">
    <property type="entry name" value="Ubiquitinyl hydrolase 1"/>
    <property type="match status" value="1"/>
</dbReference>
<evidence type="ECO:0000256" key="7">
    <source>
        <dbReference type="ARBA" id="ARBA00022771"/>
    </source>
</evidence>
<dbReference type="GO" id="GO:0004843">
    <property type="term" value="F:cysteine-type deubiquitinase activity"/>
    <property type="evidence" value="ECO:0007669"/>
    <property type="project" value="UniProtKB-EC"/>
</dbReference>
<organism evidence="17 18">
    <name type="scientific">Papaver somniferum</name>
    <name type="common">Opium poppy</name>
    <dbReference type="NCBI Taxonomy" id="3469"/>
    <lineage>
        <taxon>Eukaryota</taxon>
        <taxon>Viridiplantae</taxon>
        <taxon>Streptophyta</taxon>
        <taxon>Embryophyta</taxon>
        <taxon>Tracheophyta</taxon>
        <taxon>Spermatophyta</taxon>
        <taxon>Magnoliopsida</taxon>
        <taxon>Ranunculales</taxon>
        <taxon>Papaveraceae</taxon>
        <taxon>Papaveroideae</taxon>
        <taxon>Papaver</taxon>
    </lineage>
</organism>
<dbReference type="PANTHER" id="PTHR21646:SF49">
    <property type="entry name" value="UBIQUITIN C-TERMINAL HYDROLASE 22"/>
    <property type="match status" value="1"/>
</dbReference>
<dbReference type="AlphaFoldDB" id="A0A4Y7KNK3"/>
<evidence type="ECO:0000256" key="9">
    <source>
        <dbReference type="ARBA" id="ARBA00022801"/>
    </source>
</evidence>
<evidence type="ECO:0000256" key="8">
    <source>
        <dbReference type="ARBA" id="ARBA00022786"/>
    </source>
</evidence>
<keyword evidence="9" id="KW-0378">Hydrolase</keyword>
<comment type="similarity">
    <text evidence="3">Belongs to the peptidase C19 family.</text>
</comment>
<evidence type="ECO:0000256" key="11">
    <source>
        <dbReference type="ARBA" id="ARBA00022833"/>
    </source>
</evidence>
<keyword evidence="10" id="KW-0788">Thiol protease</keyword>
<dbReference type="SUPFAM" id="SSF57850">
    <property type="entry name" value="RING/U-box"/>
    <property type="match status" value="1"/>
</dbReference>
<evidence type="ECO:0000256" key="13">
    <source>
        <dbReference type="PROSITE-ProRule" id="PRU00502"/>
    </source>
</evidence>
<dbReference type="OrthoDB" id="47475at2759"/>
<dbReference type="PANTHER" id="PTHR21646">
    <property type="entry name" value="UBIQUITIN CARBOXYL-TERMINAL HYDROLASE"/>
    <property type="match status" value="1"/>
</dbReference>
<evidence type="ECO:0000256" key="5">
    <source>
        <dbReference type="ARBA" id="ARBA00022670"/>
    </source>
</evidence>
<sequence length="566" mass="64548">MSSRNPTYNNPIPCKHLTDYKQNHGLQSYSCVQKNLKTNPNGRTTINKDQTKIPRCSICFKNQGIRLYYCLICSSISCCQSPDSNHALLHSQNEKNGGHEILIDIEKAELFCCICCDQVYDPDFDELVMSKQIMEMPTNNNGVDFRNSNDGNSSSKRRKIMVSSTTSTVGSPDYKNGSKELMLMMRRNSNSCFPWGLRGLNNLGNTCFMNSVLQALIHTPPLRNYFLSDRHNRESCRQTSADRLCLCCDIDAIFTSVFSGDRTPYSPARFLYSWWQHSANLASYEQQDAHEFFISMLDRIHEREGQVRAQNKENEDCHCIAHKVFSGILRSDVTCTTCGFTSTTYDPCVDISLDLNTSSVSPKDVTGKPTKSNQNAGISTLVGCLDLFTKPEKLGPDQKLFCQHCQIKQNSLKQMSIKKLPLVLCFHIKRFEHSPVRKMSRKIDRYLQFPFSLDMIPYLSSSIVRNRFGNRIFAFEGDESDMSTEFEVFAVVSHSGKLESGHYVTYLRLRNQWYKCDDAWITQVSERLVRASQVYLIYYVQKTLYIKSGEDLLAGDPAFLQTPACC</sequence>
<dbReference type="SUPFAM" id="SSF54001">
    <property type="entry name" value="Cysteine proteinases"/>
    <property type="match status" value="1"/>
</dbReference>
<dbReference type="InterPro" id="IPR001394">
    <property type="entry name" value="Peptidase_C19_UCH"/>
</dbReference>
<evidence type="ECO:0000256" key="3">
    <source>
        <dbReference type="ARBA" id="ARBA00009085"/>
    </source>
</evidence>
<feature type="compositionally biased region" description="Polar residues" evidence="14">
    <location>
        <begin position="139"/>
        <end position="154"/>
    </location>
</feature>
<dbReference type="InterPro" id="IPR013083">
    <property type="entry name" value="Znf_RING/FYVE/PHD"/>
</dbReference>
<dbReference type="GO" id="GO:0006508">
    <property type="term" value="P:proteolysis"/>
    <property type="evidence" value="ECO:0007669"/>
    <property type="project" value="UniProtKB-KW"/>
</dbReference>
<dbReference type="Gene3D" id="3.30.40.10">
    <property type="entry name" value="Zinc/RING finger domain, C3HC4 (zinc finger)"/>
    <property type="match status" value="1"/>
</dbReference>
<evidence type="ECO:0000259" key="16">
    <source>
        <dbReference type="PROSITE" id="PS50271"/>
    </source>
</evidence>
<dbReference type="InterPro" id="IPR001607">
    <property type="entry name" value="Znf_UBP"/>
</dbReference>
<dbReference type="InterPro" id="IPR050185">
    <property type="entry name" value="Ub_carboxyl-term_hydrolase"/>
</dbReference>
<dbReference type="PROSITE" id="PS50235">
    <property type="entry name" value="USP_3"/>
    <property type="match status" value="1"/>
</dbReference>